<evidence type="ECO:0000256" key="3">
    <source>
        <dbReference type="ARBA" id="ARBA00022475"/>
    </source>
</evidence>
<feature type="transmembrane region" description="Helical" evidence="7">
    <location>
        <begin position="106"/>
        <end position="126"/>
    </location>
</feature>
<sequence length="276" mass="30096">MKKRKIINGTVILLLSVCAIVTIFPILWILITSLKTDVQMFAIPPDLLPRPATLKHYQEVIVEGNFLRYLCNSIVVALVSCGISMAVGIPAAYGFAKFSSRSIKPVFGAVTAVRMVPQVAMVIPFFMIMRNLKLSDTVAGLILTYIPFELTLIIWMLKNFFAQIPKEVEEAAELDGLGVWGTLIKVAVPLSKSSIGVAGLMAFLFSWNEFMFALSLTSTARAQTLTIGIAGYVTSFQTFWGAMSATGILFMIPAFILTIIFQKDLVKGLTAGAVKG</sequence>
<keyword evidence="3" id="KW-1003">Cell membrane</keyword>
<evidence type="ECO:0000259" key="8">
    <source>
        <dbReference type="PROSITE" id="PS50928"/>
    </source>
</evidence>
<dbReference type="Pfam" id="PF00528">
    <property type="entry name" value="BPD_transp_1"/>
    <property type="match status" value="1"/>
</dbReference>
<feature type="transmembrane region" description="Helical" evidence="7">
    <location>
        <begin position="138"/>
        <end position="157"/>
    </location>
</feature>
<proteinExistence type="inferred from homology"/>
<feature type="domain" description="ABC transmembrane type-1" evidence="8">
    <location>
        <begin position="70"/>
        <end position="261"/>
    </location>
</feature>
<feature type="transmembrane region" description="Helical" evidence="7">
    <location>
        <begin position="74"/>
        <end position="94"/>
    </location>
</feature>
<dbReference type="GO" id="GO:0005886">
    <property type="term" value="C:plasma membrane"/>
    <property type="evidence" value="ECO:0007669"/>
    <property type="project" value="UniProtKB-SubCell"/>
</dbReference>
<evidence type="ECO:0000256" key="2">
    <source>
        <dbReference type="ARBA" id="ARBA00022448"/>
    </source>
</evidence>
<dbReference type="PANTHER" id="PTHR32243:SF18">
    <property type="entry name" value="INNER MEMBRANE ABC TRANSPORTER PERMEASE PROTEIN YCJP"/>
    <property type="match status" value="1"/>
</dbReference>
<dbReference type="InterPro" id="IPR000515">
    <property type="entry name" value="MetI-like"/>
</dbReference>
<dbReference type="InterPro" id="IPR050901">
    <property type="entry name" value="BP-dep_ABC_trans_perm"/>
</dbReference>
<accession>A0A1M4W3X2</accession>
<keyword evidence="10" id="KW-1185">Reference proteome</keyword>
<evidence type="ECO:0000313" key="10">
    <source>
        <dbReference type="Proteomes" id="UP000184245"/>
    </source>
</evidence>
<dbReference type="CDD" id="cd06261">
    <property type="entry name" value="TM_PBP2"/>
    <property type="match status" value="1"/>
</dbReference>
<keyword evidence="9" id="KW-0762">Sugar transport</keyword>
<feature type="transmembrane region" description="Helical" evidence="7">
    <location>
        <begin position="239"/>
        <end position="261"/>
    </location>
</feature>
<dbReference type="PANTHER" id="PTHR32243">
    <property type="entry name" value="MALTOSE TRANSPORT SYSTEM PERMEASE-RELATED"/>
    <property type="match status" value="1"/>
</dbReference>
<evidence type="ECO:0000313" key="9">
    <source>
        <dbReference type="EMBL" id="SHE75897.1"/>
    </source>
</evidence>
<keyword evidence="5 7" id="KW-1133">Transmembrane helix</keyword>
<keyword evidence="4 7" id="KW-0812">Transmembrane</keyword>
<dbReference type="SUPFAM" id="SSF161098">
    <property type="entry name" value="MetI-like"/>
    <property type="match status" value="1"/>
</dbReference>
<evidence type="ECO:0000256" key="7">
    <source>
        <dbReference type="RuleBase" id="RU363032"/>
    </source>
</evidence>
<protein>
    <submittedName>
        <fullName evidence="9">Multiple sugar transport system permease protein</fullName>
    </submittedName>
</protein>
<dbReference type="InterPro" id="IPR035906">
    <property type="entry name" value="MetI-like_sf"/>
</dbReference>
<keyword evidence="2 7" id="KW-0813">Transport</keyword>
<feature type="transmembrane region" description="Helical" evidence="7">
    <location>
        <begin position="12"/>
        <end position="31"/>
    </location>
</feature>
<reference evidence="9 10" key="1">
    <citation type="submission" date="2016-11" db="EMBL/GenBank/DDBJ databases">
        <authorList>
            <person name="Jaros S."/>
            <person name="Januszkiewicz K."/>
            <person name="Wedrychowicz H."/>
        </authorList>
    </citation>
    <scope>NUCLEOTIDE SEQUENCE [LARGE SCALE GENOMIC DNA]</scope>
    <source>
        <strain evidence="9 10">DSM 17459</strain>
    </source>
</reference>
<comment type="subcellular location">
    <subcellularLocation>
        <location evidence="1 7">Cell membrane</location>
        <topology evidence="1 7">Multi-pass membrane protein</topology>
    </subcellularLocation>
</comment>
<dbReference type="OrthoDB" id="156617at2"/>
<dbReference type="PROSITE" id="PS50928">
    <property type="entry name" value="ABC_TM1"/>
    <property type="match status" value="1"/>
</dbReference>
<evidence type="ECO:0000256" key="6">
    <source>
        <dbReference type="ARBA" id="ARBA00023136"/>
    </source>
</evidence>
<gene>
    <name evidence="9" type="ORF">SAMN02745158_01480</name>
</gene>
<comment type="similarity">
    <text evidence="7">Belongs to the binding-protein-dependent transport system permease family.</text>
</comment>
<evidence type="ECO:0000256" key="5">
    <source>
        <dbReference type="ARBA" id="ARBA00022989"/>
    </source>
</evidence>
<organism evidence="9 10">
    <name type="scientific">Lactonifactor longoviformis DSM 17459</name>
    <dbReference type="NCBI Taxonomy" id="1122155"/>
    <lineage>
        <taxon>Bacteria</taxon>
        <taxon>Bacillati</taxon>
        <taxon>Bacillota</taxon>
        <taxon>Clostridia</taxon>
        <taxon>Eubacteriales</taxon>
        <taxon>Clostridiaceae</taxon>
        <taxon>Lactonifactor</taxon>
    </lineage>
</organism>
<dbReference type="GO" id="GO:0055085">
    <property type="term" value="P:transmembrane transport"/>
    <property type="evidence" value="ECO:0007669"/>
    <property type="project" value="InterPro"/>
</dbReference>
<keyword evidence="6 7" id="KW-0472">Membrane</keyword>
<dbReference type="Proteomes" id="UP000184245">
    <property type="component" value="Unassembled WGS sequence"/>
</dbReference>
<dbReference type="STRING" id="1122155.SAMN02745158_01480"/>
<dbReference type="EMBL" id="FQVI01000005">
    <property type="protein sequence ID" value="SHE75897.1"/>
    <property type="molecule type" value="Genomic_DNA"/>
</dbReference>
<evidence type="ECO:0000256" key="1">
    <source>
        <dbReference type="ARBA" id="ARBA00004651"/>
    </source>
</evidence>
<evidence type="ECO:0000256" key="4">
    <source>
        <dbReference type="ARBA" id="ARBA00022692"/>
    </source>
</evidence>
<dbReference type="AlphaFoldDB" id="A0A1M4W3X2"/>
<dbReference type="Gene3D" id="1.10.3720.10">
    <property type="entry name" value="MetI-like"/>
    <property type="match status" value="1"/>
</dbReference>
<dbReference type="RefSeq" id="WP_072850445.1">
    <property type="nucleotide sequence ID" value="NZ_FQVI01000005.1"/>
</dbReference>
<name>A0A1M4W3X2_9CLOT</name>